<protein>
    <submittedName>
        <fullName evidence="1">Uncharacterized protein</fullName>
    </submittedName>
</protein>
<proteinExistence type="predicted"/>
<dbReference type="EMBL" id="FQ790348">
    <property type="protein sequence ID" value="CCD53817.1"/>
    <property type="molecule type" value="Genomic_DNA"/>
</dbReference>
<dbReference type="Proteomes" id="UP000008177">
    <property type="component" value="Unplaced contigs"/>
</dbReference>
<reference evidence="2" key="1">
    <citation type="journal article" date="2011" name="PLoS Genet.">
        <title>Genomic analysis of the necrotrophic fungal pathogens Sclerotinia sclerotiorum and Botrytis cinerea.</title>
        <authorList>
            <person name="Amselem J."/>
            <person name="Cuomo C.A."/>
            <person name="van Kan J.A."/>
            <person name="Viaud M."/>
            <person name="Benito E.P."/>
            <person name="Couloux A."/>
            <person name="Coutinho P.M."/>
            <person name="de Vries R.P."/>
            <person name="Dyer P.S."/>
            <person name="Fillinger S."/>
            <person name="Fournier E."/>
            <person name="Gout L."/>
            <person name="Hahn M."/>
            <person name="Kohn L."/>
            <person name="Lapalu N."/>
            <person name="Plummer K.M."/>
            <person name="Pradier J.M."/>
            <person name="Quevillon E."/>
            <person name="Sharon A."/>
            <person name="Simon A."/>
            <person name="ten Have A."/>
            <person name="Tudzynski B."/>
            <person name="Tudzynski P."/>
            <person name="Wincker P."/>
            <person name="Andrew M."/>
            <person name="Anthouard V."/>
            <person name="Beever R.E."/>
            <person name="Beffa R."/>
            <person name="Benoit I."/>
            <person name="Bouzid O."/>
            <person name="Brault B."/>
            <person name="Chen Z."/>
            <person name="Choquer M."/>
            <person name="Collemare J."/>
            <person name="Cotton P."/>
            <person name="Danchin E.G."/>
            <person name="Da Silva C."/>
            <person name="Gautier A."/>
            <person name="Giraud C."/>
            <person name="Giraud T."/>
            <person name="Gonzalez C."/>
            <person name="Grossetete S."/>
            <person name="Guldener U."/>
            <person name="Henrissat B."/>
            <person name="Howlett B.J."/>
            <person name="Kodira C."/>
            <person name="Kretschmer M."/>
            <person name="Lappartient A."/>
            <person name="Leroch M."/>
            <person name="Levis C."/>
            <person name="Mauceli E."/>
            <person name="Neuveglise C."/>
            <person name="Oeser B."/>
            <person name="Pearson M."/>
            <person name="Poulain J."/>
            <person name="Poussereau N."/>
            <person name="Quesneville H."/>
            <person name="Rascle C."/>
            <person name="Schumacher J."/>
            <person name="Segurens B."/>
            <person name="Sexton A."/>
            <person name="Silva E."/>
            <person name="Sirven C."/>
            <person name="Soanes D.M."/>
            <person name="Talbot N.J."/>
            <person name="Templeton M."/>
            <person name="Yandava C."/>
            <person name="Yarden O."/>
            <person name="Zeng Q."/>
            <person name="Rollins J.A."/>
            <person name="Lebrun M.H."/>
            <person name="Dickman M."/>
        </authorList>
    </citation>
    <scope>NUCLEOTIDE SEQUENCE [LARGE SCALE GENOMIC DNA]</scope>
    <source>
        <strain evidence="2">T4</strain>
    </source>
</reference>
<evidence type="ECO:0000313" key="2">
    <source>
        <dbReference type="Proteomes" id="UP000008177"/>
    </source>
</evidence>
<organism evidence="1 2">
    <name type="scientific">Botryotinia fuckeliana (strain T4)</name>
    <name type="common">Noble rot fungus</name>
    <name type="synonym">Botrytis cinerea</name>
    <dbReference type="NCBI Taxonomy" id="999810"/>
    <lineage>
        <taxon>Eukaryota</taxon>
        <taxon>Fungi</taxon>
        <taxon>Dikarya</taxon>
        <taxon>Ascomycota</taxon>
        <taxon>Pezizomycotina</taxon>
        <taxon>Leotiomycetes</taxon>
        <taxon>Helotiales</taxon>
        <taxon>Sclerotiniaceae</taxon>
        <taxon>Botrytis</taxon>
    </lineage>
</organism>
<sequence>MVLPPIITPAIPDKARAAPSMIDPEVAAAVAPPTAAPLTAAVLPTAATVLPVAALPAAIAAGATTGRQTTAPTDNATYRDGAPLETVLYLLVLQEF</sequence>
<evidence type="ECO:0000313" key="1">
    <source>
        <dbReference type="EMBL" id="CCD53817.1"/>
    </source>
</evidence>
<name>G2YQB9_BOTF4</name>
<gene>
    <name evidence="1" type="ORF">BofuT4_uP133710.1</name>
</gene>
<dbReference type="InParanoid" id="G2YQB9"/>
<dbReference type="HOGENOM" id="CLU_2359467_0_0_1"/>
<dbReference type="AlphaFoldDB" id="G2YQB9"/>
<accession>G2YQB9</accession>